<name>A0ABQ5CDT9_9ASTR</name>
<dbReference type="Proteomes" id="UP001151760">
    <property type="component" value="Unassembled WGS sequence"/>
</dbReference>
<dbReference type="EMBL" id="BQNB010014197">
    <property type="protein sequence ID" value="GJT25240.1"/>
    <property type="molecule type" value="Genomic_DNA"/>
</dbReference>
<comment type="caution">
    <text evidence="1">The sequence shown here is derived from an EMBL/GenBank/DDBJ whole genome shotgun (WGS) entry which is preliminary data.</text>
</comment>
<sequence>MPSTCPTLVHFVGFMYSKMGTHDEKRREELIVFITSRCCSKAGMNQWCFGLDKSDDGHCQLGGKLTELKMTIHALIWLSAPSNEE</sequence>
<proteinExistence type="predicted"/>
<keyword evidence="2" id="KW-1185">Reference proteome</keyword>
<reference evidence="1" key="2">
    <citation type="submission" date="2022-01" db="EMBL/GenBank/DDBJ databases">
        <authorList>
            <person name="Yamashiro T."/>
            <person name="Shiraishi A."/>
            <person name="Satake H."/>
            <person name="Nakayama K."/>
        </authorList>
    </citation>
    <scope>NUCLEOTIDE SEQUENCE</scope>
</reference>
<reference evidence="1" key="1">
    <citation type="journal article" date="2022" name="Int. J. Mol. Sci.">
        <title>Draft Genome of Tanacetum Coccineum: Genomic Comparison of Closely Related Tanacetum-Family Plants.</title>
        <authorList>
            <person name="Yamashiro T."/>
            <person name="Shiraishi A."/>
            <person name="Nakayama K."/>
            <person name="Satake H."/>
        </authorList>
    </citation>
    <scope>NUCLEOTIDE SEQUENCE</scope>
</reference>
<protein>
    <submittedName>
        <fullName evidence="1">Uncharacterized protein</fullName>
    </submittedName>
</protein>
<evidence type="ECO:0000313" key="2">
    <source>
        <dbReference type="Proteomes" id="UP001151760"/>
    </source>
</evidence>
<evidence type="ECO:0000313" key="1">
    <source>
        <dbReference type="EMBL" id="GJT25240.1"/>
    </source>
</evidence>
<accession>A0ABQ5CDT9</accession>
<organism evidence="1 2">
    <name type="scientific">Tanacetum coccineum</name>
    <dbReference type="NCBI Taxonomy" id="301880"/>
    <lineage>
        <taxon>Eukaryota</taxon>
        <taxon>Viridiplantae</taxon>
        <taxon>Streptophyta</taxon>
        <taxon>Embryophyta</taxon>
        <taxon>Tracheophyta</taxon>
        <taxon>Spermatophyta</taxon>
        <taxon>Magnoliopsida</taxon>
        <taxon>eudicotyledons</taxon>
        <taxon>Gunneridae</taxon>
        <taxon>Pentapetalae</taxon>
        <taxon>asterids</taxon>
        <taxon>campanulids</taxon>
        <taxon>Asterales</taxon>
        <taxon>Asteraceae</taxon>
        <taxon>Asteroideae</taxon>
        <taxon>Anthemideae</taxon>
        <taxon>Anthemidinae</taxon>
        <taxon>Tanacetum</taxon>
    </lineage>
</organism>
<gene>
    <name evidence="1" type="ORF">Tco_0895177</name>
</gene>